<keyword evidence="5" id="KW-1185">Reference proteome</keyword>
<keyword evidence="1" id="KW-0808">Transferase</keyword>
<dbReference type="Pfam" id="PF01553">
    <property type="entry name" value="Acyltransferase"/>
    <property type="match status" value="1"/>
</dbReference>
<evidence type="ECO:0000313" key="4">
    <source>
        <dbReference type="EMBL" id="BEH03332.1"/>
    </source>
</evidence>
<dbReference type="SMART" id="SM00563">
    <property type="entry name" value="PlsC"/>
    <property type="match status" value="1"/>
</dbReference>
<dbReference type="AlphaFoldDB" id="A0AAN0K7W2"/>
<name>A0AAN0K7W2_9ACTN</name>
<dbReference type="SUPFAM" id="SSF69593">
    <property type="entry name" value="Glycerol-3-phosphate (1)-acyltransferase"/>
    <property type="match status" value="1"/>
</dbReference>
<dbReference type="KEGG" id="broo:brsh051_26130"/>
<evidence type="ECO:0000256" key="2">
    <source>
        <dbReference type="ARBA" id="ARBA00023315"/>
    </source>
</evidence>
<feature type="domain" description="Phospholipid/glycerol acyltransferase" evidence="3">
    <location>
        <begin position="59"/>
        <end position="177"/>
    </location>
</feature>
<proteinExistence type="predicted"/>
<accession>A0AAN0K7W2</accession>
<keyword evidence="2 4" id="KW-0012">Acyltransferase</keyword>
<dbReference type="InterPro" id="IPR002123">
    <property type="entry name" value="Plipid/glycerol_acylTrfase"/>
</dbReference>
<sequence length="262" mass="28707">MSAGVPVKRIYRGELGQVNFEPTNRVFRTLVPVVHRLARLLTKTPTWHGGENLPATGPVIIVPNHISSLDPVMVGEFLAYNGRWPHFLARANLFYLPVLGRLLRSAEQIPVHRGGRHARDALFEAERALYAGEVIVIYPEGTITFDPDEWPMAAHTGAARLALATGAPVIPIGQWGASIAVPPRGIRPFKLQRGPITIECGSPIDLSDFLGQPDTPQVVRAASVRIMDAITAQVELARGAKAPEGRWQPRLKRRVARVEALS</sequence>
<organism evidence="4 5">
    <name type="scientific">Brooklawnia propionicigenes</name>
    <dbReference type="NCBI Taxonomy" id="3041175"/>
    <lineage>
        <taxon>Bacteria</taxon>
        <taxon>Bacillati</taxon>
        <taxon>Actinomycetota</taxon>
        <taxon>Actinomycetes</taxon>
        <taxon>Propionibacteriales</taxon>
        <taxon>Propionibacteriaceae</taxon>
        <taxon>Brooklawnia</taxon>
    </lineage>
</organism>
<dbReference type="GO" id="GO:0006654">
    <property type="term" value="P:phosphatidic acid biosynthetic process"/>
    <property type="evidence" value="ECO:0007669"/>
    <property type="project" value="TreeGrafter"/>
</dbReference>
<dbReference type="CDD" id="cd07989">
    <property type="entry name" value="LPLAT_AGPAT-like"/>
    <property type="match status" value="1"/>
</dbReference>
<dbReference type="GO" id="GO:0005886">
    <property type="term" value="C:plasma membrane"/>
    <property type="evidence" value="ECO:0007669"/>
    <property type="project" value="TreeGrafter"/>
</dbReference>
<evidence type="ECO:0000313" key="5">
    <source>
        <dbReference type="Proteomes" id="UP001431656"/>
    </source>
</evidence>
<dbReference type="PANTHER" id="PTHR10434:SF55">
    <property type="entry name" value="POSSIBLE ACYLTRANSFERASE"/>
    <property type="match status" value="1"/>
</dbReference>
<dbReference type="EMBL" id="AP028056">
    <property type="protein sequence ID" value="BEH03332.1"/>
    <property type="molecule type" value="Genomic_DNA"/>
</dbReference>
<dbReference type="PANTHER" id="PTHR10434">
    <property type="entry name" value="1-ACYL-SN-GLYCEROL-3-PHOSPHATE ACYLTRANSFERASE"/>
    <property type="match status" value="1"/>
</dbReference>
<evidence type="ECO:0000259" key="3">
    <source>
        <dbReference type="SMART" id="SM00563"/>
    </source>
</evidence>
<reference evidence="4" key="1">
    <citation type="journal article" date="2024" name="Int. J. Syst. Evol. Microbiol.">
        <title>Brooklawnia propionicigenes sp. nov., a facultatively anaerobic, propionate-producing bacterium isolated from a methanogenic reactor treating waste from cattle farms.</title>
        <authorList>
            <person name="Akita Y."/>
            <person name="Ueki A."/>
            <person name="Tonouchi A."/>
            <person name="Sugawara Y."/>
            <person name="Honma S."/>
            <person name="Kaku N."/>
            <person name="Ueki K."/>
        </authorList>
    </citation>
    <scope>NUCLEOTIDE SEQUENCE</scope>
    <source>
        <strain evidence="4">SH051</strain>
    </source>
</reference>
<evidence type="ECO:0000256" key="1">
    <source>
        <dbReference type="ARBA" id="ARBA00022679"/>
    </source>
</evidence>
<dbReference type="Proteomes" id="UP001431656">
    <property type="component" value="Chromosome"/>
</dbReference>
<protein>
    <submittedName>
        <fullName evidence="4">Lysophospholipid acyltransferase family protein</fullName>
    </submittedName>
</protein>
<dbReference type="RefSeq" id="WP_286265753.1">
    <property type="nucleotide sequence ID" value="NZ_AP028056.1"/>
</dbReference>
<gene>
    <name evidence="4" type="ORF">brsh051_26130</name>
</gene>
<dbReference type="GO" id="GO:0003841">
    <property type="term" value="F:1-acylglycerol-3-phosphate O-acyltransferase activity"/>
    <property type="evidence" value="ECO:0007669"/>
    <property type="project" value="TreeGrafter"/>
</dbReference>